<dbReference type="Proteomes" id="UP000290637">
    <property type="component" value="Chromosome"/>
</dbReference>
<evidence type="ECO:0000313" key="3">
    <source>
        <dbReference type="EMBL" id="QBE64783.1"/>
    </source>
</evidence>
<name>A0A4V0Z3V7_9BURK</name>
<evidence type="ECO:0000256" key="1">
    <source>
        <dbReference type="SAM" id="SignalP"/>
    </source>
</evidence>
<proteinExistence type="predicted"/>
<dbReference type="KEGG" id="plue:EWM63_18785"/>
<accession>A0A4V0Z3V7</accession>
<dbReference type="InterPro" id="IPR031939">
    <property type="entry name" value="Adhesin_E-like"/>
</dbReference>
<protein>
    <recommendedName>
        <fullName evidence="2">Surface-adhesin protein E-like domain-containing protein</fullName>
    </recommendedName>
</protein>
<dbReference type="OrthoDB" id="8776126at2"/>
<organism evidence="3 4">
    <name type="scientific">Pseudoduganella lutea</name>
    <dbReference type="NCBI Taxonomy" id="321985"/>
    <lineage>
        <taxon>Bacteria</taxon>
        <taxon>Pseudomonadati</taxon>
        <taxon>Pseudomonadota</taxon>
        <taxon>Betaproteobacteria</taxon>
        <taxon>Burkholderiales</taxon>
        <taxon>Oxalobacteraceae</taxon>
        <taxon>Telluria group</taxon>
        <taxon>Pseudoduganella</taxon>
    </lineage>
</organism>
<feature type="signal peptide" evidence="1">
    <location>
        <begin position="1"/>
        <end position="18"/>
    </location>
</feature>
<dbReference type="RefSeq" id="WP_130187898.1">
    <property type="nucleotide sequence ID" value="NZ_CP035913.1"/>
</dbReference>
<dbReference type="AlphaFoldDB" id="A0A4V0Z3V7"/>
<feature type="chain" id="PRO_5020786063" description="Surface-adhesin protein E-like domain-containing protein" evidence="1">
    <location>
        <begin position="19"/>
        <end position="142"/>
    </location>
</feature>
<keyword evidence="1" id="KW-0732">Signal</keyword>
<evidence type="ECO:0000313" key="4">
    <source>
        <dbReference type="Proteomes" id="UP000290637"/>
    </source>
</evidence>
<sequence length="142" mass="15313">MLRATLFVLCTVPALAHAVTWTKAGSTKDSRVYIDKASIKKGGSKGGDSARRAWTLESFGKPQTAPDGKQYLSVKALHLYDCDERSVTLQSQTFFPEAMAKGEAVGTYKFEAFDAEKVEAGTRYATAMTAVCGRVRAAKPAP</sequence>
<gene>
    <name evidence="3" type="ORF">EWM63_18785</name>
</gene>
<reference evidence="3 4" key="1">
    <citation type="submission" date="2019-02" db="EMBL/GenBank/DDBJ databases">
        <title>Draft Genome Sequences of Six Type Strains of the Genus Massilia.</title>
        <authorList>
            <person name="Miess H."/>
            <person name="Frediansyhah A."/>
            <person name="Gross H."/>
        </authorList>
    </citation>
    <scope>NUCLEOTIDE SEQUENCE [LARGE SCALE GENOMIC DNA]</scope>
    <source>
        <strain evidence="3 4">DSM 17473</strain>
    </source>
</reference>
<feature type="domain" description="Surface-adhesin protein E-like" evidence="2">
    <location>
        <begin position="21"/>
        <end position="133"/>
    </location>
</feature>
<keyword evidence="4" id="KW-1185">Reference proteome</keyword>
<evidence type="ECO:0000259" key="2">
    <source>
        <dbReference type="Pfam" id="PF16747"/>
    </source>
</evidence>
<dbReference type="Pfam" id="PF16747">
    <property type="entry name" value="Adhesin_E"/>
    <property type="match status" value="1"/>
</dbReference>
<dbReference type="EMBL" id="CP035913">
    <property type="protein sequence ID" value="QBE64783.1"/>
    <property type="molecule type" value="Genomic_DNA"/>
</dbReference>